<evidence type="ECO:0000313" key="6">
    <source>
        <dbReference type="EMBL" id="PYE50493.1"/>
    </source>
</evidence>
<protein>
    <submittedName>
        <fullName evidence="6">Methyltransferase family protein</fullName>
    </submittedName>
</protein>
<feature type="domain" description="Methyltransferase type 11" evidence="5">
    <location>
        <begin position="51"/>
        <end position="146"/>
    </location>
</feature>
<dbReference type="CDD" id="cd02440">
    <property type="entry name" value="AdoMet_MTases"/>
    <property type="match status" value="1"/>
</dbReference>
<name>A0A318S4U8_9DEIO</name>
<keyword evidence="2 6" id="KW-0489">Methyltransferase</keyword>
<dbReference type="OrthoDB" id="7365827at2"/>
<evidence type="ECO:0000256" key="1">
    <source>
        <dbReference type="ARBA" id="ARBA00005189"/>
    </source>
</evidence>
<dbReference type="EMBL" id="QJSX01000017">
    <property type="protein sequence ID" value="PYE50493.1"/>
    <property type="molecule type" value="Genomic_DNA"/>
</dbReference>
<evidence type="ECO:0000313" key="7">
    <source>
        <dbReference type="Proteomes" id="UP000248326"/>
    </source>
</evidence>
<dbReference type="Pfam" id="PF08241">
    <property type="entry name" value="Methyltransf_11"/>
    <property type="match status" value="1"/>
</dbReference>
<dbReference type="GO" id="GO:0008757">
    <property type="term" value="F:S-adenosylmethionine-dependent methyltransferase activity"/>
    <property type="evidence" value="ECO:0007669"/>
    <property type="project" value="InterPro"/>
</dbReference>
<dbReference type="Gene3D" id="3.40.50.150">
    <property type="entry name" value="Vaccinia Virus protein VP39"/>
    <property type="match status" value="1"/>
</dbReference>
<dbReference type="InterPro" id="IPR029063">
    <property type="entry name" value="SAM-dependent_MTases_sf"/>
</dbReference>
<evidence type="ECO:0000256" key="2">
    <source>
        <dbReference type="ARBA" id="ARBA00022603"/>
    </source>
</evidence>
<reference evidence="6 7" key="1">
    <citation type="submission" date="2018-06" db="EMBL/GenBank/DDBJ databases">
        <title>Genomic Encyclopedia of Type Strains, Phase IV (KMG-IV): sequencing the most valuable type-strain genomes for metagenomic binning, comparative biology and taxonomic classification.</title>
        <authorList>
            <person name="Goeker M."/>
        </authorList>
    </citation>
    <scope>NUCLEOTIDE SEQUENCE [LARGE SCALE GENOMIC DNA]</scope>
    <source>
        <strain evidence="6 7">DSM 18048</strain>
    </source>
</reference>
<dbReference type="Proteomes" id="UP000248326">
    <property type="component" value="Unassembled WGS sequence"/>
</dbReference>
<dbReference type="PANTHER" id="PTHR44307:SF2">
    <property type="entry name" value="PHOSPHOETHANOLAMINE METHYLTRANSFERASE ISOFORM X1"/>
    <property type="match status" value="1"/>
</dbReference>
<dbReference type="GO" id="GO:0032259">
    <property type="term" value="P:methylation"/>
    <property type="evidence" value="ECO:0007669"/>
    <property type="project" value="UniProtKB-KW"/>
</dbReference>
<evidence type="ECO:0000256" key="3">
    <source>
        <dbReference type="ARBA" id="ARBA00022679"/>
    </source>
</evidence>
<dbReference type="RefSeq" id="WP_110888266.1">
    <property type="nucleotide sequence ID" value="NZ_QJSX01000017.1"/>
</dbReference>
<comment type="pathway">
    <text evidence="4">Phospholipid metabolism.</text>
</comment>
<evidence type="ECO:0000259" key="5">
    <source>
        <dbReference type="Pfam" id="PF08241"/>
    </source>
</evidence>
<comment type="caution">
    <text evidence="6">The sequence shown here is derived from an EMBL/GenBank/DDBJ whole genome shotgun (WGS) entry which is preliminary data.</text>
</comment>
<organism evidence="6 7">
    <name type="scientific">Deinococcus yavapaiensis KR-236</name>
    <dbReference type="NCBI Taxonomy" id="694435"/>
    <lineage>
        <taxon>Bacteria</taxon>
        <taxon>Thermotogati</taxon>
        <taxon>Deinococcota</taxon>
        <taxon>Deinococci</taxon>
        <taxon>Deinococcales</taxon>
        <taxon>Deinococcaceae</taxon>
        <taxon>Deinococcus</taxon>
    </lineage>
</organism>
<keyword evidence="3 6" id="KW-0808">Transferase</keyword>
<sequence>MTQPQTDMNALKARLKATWMSGDYSTFATPLLPGALEFLKRADLKLGERMLDVGCGAGQTAIPAAQAGAIVTGVDIATNLIEHARERARKEQVDVTFEEGDAEDLQYPDASFDVVLSLFAAMFAPRPDLVAKELTRVCRRGGRIVMGNWTPTCFIGQMFKVIGRHVPPAPMPSPLLWGNEDTVRERLGDRVRDVVMTHGSYQFDYPFSPERTVEFFATYYGPTNRAFAVLDEAGQAALKRDLTALWSDNNQAQDGRTIVYSDLLTVQAIRA</sequence>
<keyword evidence="7" id="KW-1185">Reference proteome</keyword>
<proteinExistence type="predicted"/>
<dbReference type="PANTHER" id="PTHR44307">
    <property type="entry name" value="PHOSPHOETHANOLAMINE METHYLTRANSFERASE"/>
    <property type="match status" value="1"/>
</dbReference>
<comment type="pathway">
    <text evidence="1">Lipid metabolism.</text>
</comment>
<dbReference type="InterPro" id="IPR013216">
    <property type="entry name" value="Methyltransf_11"/>
</dbReference>
<dbReference type="AlphaFoldDB" id="A0A318S4U8"/>
<accession>A0A318S4U8</accession>
<evidence type="ECO:0000256" key="4">
    <source>
        <dbReference type="ARBA" id="ARBA00025707"/>
    </source>
</evidence>
<gene>
    <name evidence="6" type="ORF">DES52_11711</name>
</gene>
<dbReference type="SUPFAM" id="SSF53335">
    <property type="entry name" value="S-adenosyl-L-methionine-dependent methyltransferases"/>
    <property type="match status" value="1"/>
</dbReference>